<evidence type="ECO:0000313" key="1">
    <source>
        <dbReference type="EMBL" id="MDF3869075.1"/>
    </source>
</evidence>
<comment type="caution">
    <text evidence="1">The sequence shown here is derived from an EMBL/GenBank/DDBJ whole genome shotgun (WGS) entry which is preliminary data.</text>
</comment>
<gene>
    <name evidence="1" type="ORF">P3W50_01150</name>
</gene>
<feature type="non-terminal residue" evidence="1">
    <location>
        <position position="1"/>
    </location>
</feature>
<reference evidence="1" key="1">
    <citation type="submission" date="2023-03" db="EMBL/GenBank/DDBJ databases">
        <title>Draft assemblies of triclosan tolerant bacteria isolated from returned activated sludge.</title>
        <authorList>
            <person name="Van Hamelsveld S."/>
        </authorList>
    </citation>
    <scope>NUCLEOTIDE SEQUENCE</scope>
    <source>
        <strain evidence="1">GW210012_S60</strain>
    </source>
</reference>
<protein>
    <submittedName>
        <fullName evidence="1">Uncharacterized protein</fullName>
    </submittedName>
</protein>
<dbReference type="AlphaFoldDB" id="A0AAW6PI15"/>
<accession>A0AAW6PI15</accession>
<dbReference type="Proteomes" id="UP001217741">
    <property type="component" value="Unassembled WGS sequence"/>
</dbReference>
<sequence length="74" mass="8183">CGSWLAGDGLQSSPLRPLLPAEQQSPATICLFFLQLPLYPPRLKLNRFTESILSPDPLKGMPFDALAVFSIIKR</sequence>
<name>A0AAW6PI15_PSEPU</name>
<dbReference type="RefSeq" id="WP_276233675.1">
    <property type="nucleotide sequence ID" value="NZ_JARJLN010000322.1"/>
</dbReference>
<dbReference type="EMBL" id="JARJLO010000017">
    <property type="protein sequence ID" value="MDF3869075.1"/>
    <property type="molecule type" value="Genomic_DNA"/>
</dbReference>
<evidence type="ECO:0000313" key="2">
    <source>
        <dbReference type="Proteomes" id="UP001217741"/>
    </source>
</evidence>
<proteinExistence type="predicted"/>
<organism evidence="1 2">
    <name type="scientific">Pseudomonas putida</name>
    <name type="common">Arthrobacter siderocapsulatus</name>
    <dbReference type="NCBI Taxonomy" id="303"/>
    <lineage>
        <taxon>Bacteria</taxon>
        <taxon>Pseudomonadati</taxon>
        <taxon>Pseudomonadota</taxon>
        <taxon>Gammaproteobacteria</taxon>
        <taxon>Pseudomonadales</taxon>
        <taxon>Pseudomonadaceae</taxon>
        <taxon>Pseudomonas</taxon>
    </lineage>
</organism>